<sequence>MNIENNVFPLTSKEKIRYSDTDRQGHVNNSNFSTFLETGRVELLYDPNKISKPQTAEFVIAKLNIEYKKEILWPGYIEIFTAVKSVGKSSVTLLQRICQNDSVCAEAETIIVQVCSISKKSKVFDDVVLSQLNNLKIPH</sequence>
<gene>
    <name evidence="3" type="ORF">FSC09_15120</name>
</gene>
<dbReference type="Gene3D" id="3.10.129.10">
    <property type="entry name" value="Hotdog Thioesterase"/>
    <property type="match status" value="1"/>
</dbReference>
<dbReference type="PANTHER" id="PTHR31793">
    <property type="entry name" value="4-HYDROXYBENZOYL-COA THIOESTERASE FAMILY MEMBER"/>
    <property type="match status" value="1"/>
</dbReference>
<dbReference type="RefSeq" id="WP_163146381.1">
    <property type="nucleotide sequence ID" value="NZ_CP044456.1"/>
</dbReference>
<dbReference type="SUPFAM" id="SSF54637">
    <property type="entry name" value="Thioesterase/thiol ester dehydrase-isomerase"/>
    <property type="match status" value="1"/>
</dbReference>
<evidence type="ECO:0000256" key="2">
    <source>
        <dbReference type="ARBA" id="ARBA00022801"/>
    </source>
</evidence>
<dbReference type="PANTHER" id="PTHR31793:SF27">
    <property type="entry name" value="NOVEL THIOESTERASE SUPERFAMILY DOMAIN AND SAPOSIN A-TYPE DOMAIN CONTAINING PROTEIN (0610012H03RIK)"/>
    <property type="match status" value="1"/>
</dbReference>
<dbReference type="Proteomes" id="UP000503440">
    <property type="component" value="Plasmid pB18-1"/>
</dbReference>
<keyword evidence="3" id="KW-0614">Plasmid</keyword>
<dbReference type="GO" id="GO:0047617">
    <property type="term" value="F:fatty acyl-CoA hydrolase activity"/>
    <property type="evidence" value="ECO:0007669"/>
    <property type="project" value="TreeGrafter"/>
</dbReference>
<dbReference type="Pfam" id="PF13279">
    <property type="entry name" value="4HBT_2"/>
    <property type="match status" value="1"/>
</dbReference>
<protein>
    <submittedName>
        <fullName evidence="3">Acyl-CoA thioesterase</fullName>
    </submittedName>
</protein>
<dbReference type="EMBL" id="CP044456">
    <property type="protein sequence ID" value="QIC71724.1"/>
    <property type="molecule type" value="Genomic_DNA"/>
</dbReference>
<proteinExistence type="inferred from homology"/>
<evidence type="ECO:0000256" key="1">
    <source>
        <dbReference type="ARBA" id="ARBA00005953"/>
    </source>
</evidence>
<evidence type="ECO:0000313" key="3">
    <source>
        <dbReference type="EMBL" id="QIC71724.1"/>
    </source>
</evidence>
<organism evidence="3 4">
    <name type="scientific">Acinetobacter indicus</name>
    <dbReference type="NCBI Taxonomy" id="756892"/>
    <lineage>
        <taxon>Bacteria</taxon>
        <taxon>Pseudomonadati</taxon>
        <taxon>Pseudomonadota</taxon>
        <taxon>Gammaproteobacteria</taxon>
        <taxon>Moraxellales</taxon>
        <taxon>Moraxellaceae</taxon>
        <taxon>Acinetobacter</taxon>
    </lineage>
</organism>
<reference evidence="3 4" key="1">
    <citation type="submission" date="2019-09" db="EMBL/GenBank/DDBJ databases">
        <title>Non-baumannii Acinetobacter spp. carrying blaNDM-1 isolated in China.</title>
        <authorList>
            <person name="Cui C."/>
            <person name="Chen C."/>
            <person name="Sun J."/>
            <person name="Liu Y."/>
        </authorList>
    </citation>
    <scope>NUCLEOTIDE SEQUENCE [LARGE SCALE GENOMIC DNA]</scope>
    <source>
        <strain evidence="3 4">B18</strain>
        <plasmid evidence="4">pb18-1</plasmid>
    </source>
</reference>
<accession>A0A6C0Y668</accession>
<name>A0A6C0Y668_9GAMM</name>
<geneLocation type="plasmid" evidence="4">
    <name>pb18-1</name>
</geneLocation>
<dbReference type="InterPro" id="IPR029069">
    <property type="entry name" value="HotDog_dom_sf"/>
</dbReference>
<dbReference type="InterPro" id="IPR050563">
    <property type="entry name" value="4-hydroxybenzoyl-CoA_TE"/>
</dbReference>
<comment type="similarity">
    <text evidence="1">Belongs to the 4-hydroxybenzoyl-CoA thioesterase family.</text>
</comment>
<keyword evidence="2" id="KW-0378">Hydrolase</keyword>
<dbReference type="CDD" id="cd00586">
    <property type="entry name" value="4HBT"/>
    <property type="match status" value="1"/>
</dbReference>
<dbReference type="AlphaFoldDB" id="A0A6C0Y668"/>
<evidence type="ECO:0000313" key="4">
    <source>
        <dbReference type="Proteomes" id="UP000503440"/>
    </source>
</evidence>